<dbReference type="RefSeq" id="WP_068821588.1">
    <property type="nucleotide sequence ID" value="NZ_LWHJ01000022.1"/>
</dbReference>
<feature type="signal peptide" evidence="1">
    <location>
        <begin position="1"/>
        <end position="22"/>
    </location>
</feature>
<dbReference type="PANTHER" id="PTHR10151:SF120">
    <property type="entry name" value="BIS(5'-ADENOSYL)-TRIPHOSPHATASE"/>
    <property type="match status" value="1"/>
</dbReference>
<reference evidence="2 3" key="2">
    <citation type="submission" date="2016-06" db="EMBL/GenBank/DDBJ databases">
        <title>Pedobacter psychrophilus sp. nov., isolated from Antarctic fragmentary rock.</title>
        <authorList>
            <person name="Svec P."/>
        </authorList>
    </citation>
    <scope>NUCLEOTIDE SEQUENCE [LARGE SCALE GENOMIC DNA]</scope>
    <source>
        <strain evidence="2 3">CCM 8644</strain>
    </source>
</reference>
<keyword evidence="1" id="KW-0732">Signal</keyword>
<dbReference type="Gene3D" id="3.30.1360.180">
    <property type="match status" value="1"/>
</dbReference>
<dbReference type="PANTHER" id="PTHR10151">
    <property type="entry name" value="ECTONUCLEOTIDE PYROPHOSPHATASE/PHOSPHODIESTERASE"/>
    <property type="match status" value="1"/>
</dbReference>
<dbReference type="CDD" id="cd16018">
    <property type="entry name" value="Enpp"/>
    <property type="match status" value="1"/>
</dbReference>
<keyword evidence="3" id="KW-1185">Reference proteome</keyword>
<evidence type="ECO:0000256" key="1">
    <source>
        <dbReference type="SAM" id="SignalP"/>
    </source>
</evidence>
<dbReference type="GO" id="GO:0016787">
    <property type="term" value="F:hydrolase activity"/>
    <property type="evidence" value="ECO:0007669"/>
    <property type="project" value="UniProtKB-ARBA"/>
</dbReference>
<dbReference type="STRING" id="1826909.A5893_05200"/>
<protein>
    <recommendedName>
        <fullName evidence="4">Phosphodiesterase</fullName>
    </recommendedName>
</protein>
<evidence type="ECO:0000313" key="2">
    <source>
        <dbReference type="EMBL" id="OAQ40351.1"/>
    </source>
</evidence>
<organism evidence="2 3">
    <name type="scientific">Pedobacter psychrophilus</name>
    <dbReference type="NCBI Taxonomy" id="1826909"/>
    <lineage>
        <taxon>Bacteria</taxon>
        <taxon>Pseudomonadati</taxon>
        <taxon>Bacteroidota</taxon>
        <taxon>Sphingobacteriia</taxon>
        <taxon>Sphingobacteriales</taxon>
        <taxon>Sphingobacteriaceae</taxon>
        <taxon>Pedobacter</taxon>
    </lineage>
</organism>
<accession>A0A179DH51</accession>
<dbReference type="OrthoDB" id="9779418at2"/>
<sequence length="412" mass="46284">MKFKSTITGAFILIGLANLTIAQVTRQRVNPPHENTTEQAKKPYLILVSADGFRYDYAEKYNAKSLLNQATKGVKAESMIPVFPSSTGPNHFSLVTGLYPVHNGIVGNDFYDPTRKVFKGEESNDWLVNDPIWISAEKQGMVTASLSFIASRQEINGVKTSYYYNYTEPRIGMTERVEIIKKWLSLPEKVRPHFIAVYNNETDHAGHGHGPDSEEVKEAVGQMDSFVSQLQSVIDETGLPVNVVFVSDHGMTKIEKKPPMKIPASIDTSKFVIADQRTIVSIHAKEAKDILPLFNKLKEENNPNFDVYLQKDLPKDLHFEMKEDKFNRIGDIVLLAKWPNIFTKVPAGSHGFNPYEVKDVHASFYAWGPAFKQGITVKSFPNVEVYGMMMKLLSLKPEISDGTGELAKKILK</sequence>
<dbReference type="InterPro" id="IPR017850">
    <property type="entry name" value="Alkaline_phosphatase_core_sf"/>
</dbReference>
<evidence type="ECO:0000313" key="3">
    <source>
        <dbReference type="Proteomes" id="UP000078459"/>
    </source>
</evidence>
<dbReference type="Gene3D" id="3.40.720.10">
    <property type="entry name" value="Alkaline Phosphatase, subunit A"/>
    <property type="match status" value="1"/>
</dbReference>
<reference evidence="2 3" key="1">
    <citation type="submission" date="2016-04" db="EMBL/GenBank/DDBJ databases">
        <authorList>
            <person name="Evans L.H."/>
            <person name="Alamgir A."/>
            <person name="Owens N."/>
            <person name="Weber N.D."/>
            <person name="Virtaneva K."/>
            <person name="Barbian K."/>
            <person name="Babar A."/>
            <person name="Rosenke K."/>
        </authorList>
    </citation>
    <scope>NUCLEOTIDE SEQUENCE [LARGE SCALE GENOMIC DNA]</scope>
    <source>
        <strain evidence="2 3">CCM 8644</strain>
    </source>
</reference>
<evidence type="ECO:0008006" key="4">
    <source>
        <dbReference type="Google" id="ProtNLM"/>
    </source>
</evidence>
<dbReference type="AlphaFoldDB" id="A0A179DH51"/>
<dbReference type="InterPro" id="IPR002591">
    <property type="entry name" value="Phosphodiest/P_Trfase"/>
</dbReference>
<name>A0A179DH51_9SPHI</name>
<dbReference type="SUPFAM" id="SSF53649">
    <property type="entry name" value="Alkaline phosphatase-like"/>
    <property type="match status" value="1"/>
</dbReference>
<feature type="chain" id="PRO_5008100565" description="Phosphodiesterase" evidence="1">
    <location>
        <begin position="23"/>
        <end position="412"/>
    </location>
</feature>
<comment type="caution">
    <text evidence="2">The sequence shown here is derived from an EMBL/GenBank/DDBJ whole genome shotgun (WGS) entry which is preliminary data.</text>
</comment>
<dbReference type="EMBL" id="LWHJ01000022">
    <property type="protein sequence ID" value="OAQ40351.1"/>
    <property type="molecule type" value="Genomic_DNA"/>
</dbReference>
<dbReference type="Pfam" id="PF01663">
    <property type="entry name" value="Phosphodiest"/>
    <property type="match status" value="1"/>
</dbReference>
<gene>
    <name evidence="2" type="ORF">A5893_05200</name>
</gene>
<proteinExistence type="predicted"/>
<dbReference type="Proteomes" id="UP000078459">
    <property type="component" value="Unassembled WGS sequence"/>
</dbReference>